<dbReference type="STRING" id="1792845.BC343_03935"/>
<dbReference type="GO" id="GO:0046872">
    <property type="term" value="F:metal ion binding"/>
    <property type="evidence" value="ECO:0007669"/>
    <property type="project" value="UniProtKB-KW"/>
</dbReference>
<keyword evidence="1" id="KW-0645">Protease</keyword>
<sequence>MSAYEITEIEIVYKNPVAPQDMAQVKHSGGAFNVFIDEWNLDRLHLFAEAKLLCLTGAGRVLGIANLPSGGASGHVVDTRVAFMTALKANATSIYIAHNHPSNNLKPNDADKQMYLQLSEAAKLLNIQLLDYLILDYNGFYSFADDELIARVIHNDDYYFEKMLPF</sequence>
<dbReference type="EMBL" id="MBTF01000001">
    <property type="protein sequence ID" value="OOQ62202.1"/>
    <property type="molecule type" value="Genomic_DNA"/>
</dbReference>
<proteinExistence type="predicted"/>
<evidence type="ECO:0000259" key="6">
    <source>
        <dbReference type="PROSITE" id="PS50249"/>
    </source>
</evidence>
<keyword evidence="4" id="KW-0862">Zinc</keyword>
<organism evidence="7 8">
    <name type="scientific">Mucilaginibacter pedocola</name>
    <dbReference type="NCBI Taxonomy" id="1792845"/>
    <lineage>
        <taxon>Bacteria</taxon>
        <taxon>Pseudomonadati</taxon>
        <taxon>Bacteroidota</taxon>
        <taxon>Sphingobacteriia</taxon>
        <taxon>Sphingobacteriales</taxon>
        <taxon>Sphingobacteriaceae</taxon>
        <taxon>Mucilaginibacter</taxon>
    </lineage>
</organism>
<dbReference type="InterPro" id="IPR037518">
    <property type="entry name" value="MPN"/>
</dbReference>
<reference evidence="7 8" key="1">
    <citation type="submission" date="2016-07" db="EMBL/GenBank/DDBJ databases">
        <title>Genomic analysis of zinc-resistant bacterium Mucilaginibacter pedocola TBZ30.</title>
        <authorList>
            <person name="Huang J."/>
            <person name="Tang J."/>
        </authorList>
    </citation>
    <scope>NUCLEOTIDE SEQUENCE [LARGE SCALE GENOMIC DNA]</scope>
    <source>
        <strain evidence="7 8">TBZ30</strain>
    </source>
</reference>
<dbReference type="InterPro" id="IPR025657">
    <property type="entry name" value="RadC_JAB"/>
</dbReference>
<dbReference type="GO" id="GO:0008237">
    <property type="term" value="F:metallopeptidase activity"/>
    <property type="evidence" value="ECO:0007669"/>
    <property type="project" value="UniProtKB-KW"/>
</dbReference>
<evidence type="ECO:0000256" key="5">
    <source>
        <dbReference type="ARBA" id="ARBA00023049"/>
    </source>
</evidence>
<evidence type="ECO:0000256" key="2">
    <source>
        <dbReference type="ARBA" id="ARBA00022723"/>
    </source>
</evidence>
<dbReference type="PROSITE" id="PS50249">
    <property type="entry name" value="MPN"/>
    <property type="match status" value="1"/>
</dbReference>
<keyword evidence="8" id="KW-1185">Reference proteome</keyword>
<keyword evidence="2" id="KW-0479">Metal-binding</keyword>
<keyword evidence="3" id="KW-0378">Hydrolase</keyword>
<protein>
    <recommendedName>
        <fullName evidence="6">MPN domain-containing protein</fullName>
    </recommendedName>
</protein>
<evidence type="ECO:0000313" key="8">
    <source>
        <dbReference type="Proteomes" id="UP000189739"/>
    </source>
</evidence>
<accession>A0A1S9PML3</accession>
<comment type="caution">
    <text evidence="7">The sequence shown here is derived from an EMBL/GenBank/DDBJ whole genome shotgun (WGS) entry which is preliminary data.</text>
</comment>
<evidence type="ECO:0000256" key="1">
    <source>
        <dbReference type="ARBA" id="ARBA00022670"/>
    </source>
</evidence>
<dbReference type="GO" id="GO:0006508">
    <property type="term" value="P:proteolysis"/>
    <property type="evidence" value="ECO:0007669"/>
    <property type="project" value="UniProtKB-KW"/>
</dbReference>
<dbReference type="Gene3D" id="3.40.140.10">
    <property type="entry name" value="Cytidine Deaminase, domain 2"/>
    <property type="match status" value="1"/>
</dbReference>
<dbReference type="OrthoDB" id="9804482at2"/>
<keyword evidence="5" id="KW-0482">Metalloprotease</keyword>
<dbReference type="Pfam" id="PF04002">
    <property type="entry name" value="RadC"/>
    <property type="match status" value="1"/>
</dbReference>
<name>A0A1S9PML3_9SPHI</name>
<feature type="domain" description="MPN" evidence="6">
    <location>
        <begin position="24"/>
        <end position="149"/>
    </location>
</feature>
<dbReference type="RefSeq" id="WP_078346400.1">
    <property type="nucleotide sequence ID" value="NZ_MBTF01000001.1"/>
</dbReference>
<dbReference type="PANTHER" id="PTHR30471">
    <property type="entry name" value="DNA REPAIR PROTEIN RADC"/>
    <property type="match status" value="1"/>
</dbReference>
<evidence type="ECO:0000313" key="7">
    <source>
        <dbReference type="EMBL" id="OOQ62202.1"/>
    </source>
</evidence>
<evidence type="ECO:0000256" key="4">
    <source>
        <dbReference type="ARBA" id="ARBA00022833"/>
    </source>
</evidence>
<dbReference type="InterPro" id="IPR001405">
    <property type="entry name" value="UPF0758"/>
</dbReference>
<evidence type="ECO:0000256" key="3">
    <source>
        <dbReference type="ARBA" id="ARBA00022801"/>
    </source>
</evidence>
<dbReference type="PANTHER" id="PTHR30471:SF3">
    <property type="entry name" value="UPF0758 PROTEIN YEES-RELATED"/>
    <property type="match status" value="1"/>
</dbReference>
<dbReference type="Proteomes" id="UP000189739">
    <property type="component" value="Unassembled WGS sequence"/>
</dbReference>
<dbReference type="AlphaFoldDB" id="A0A1S9PML3"/>
<gene>
    <name evidence="7" type="ORF">BC343_03935</name>
</gene>